<sequence>MRTLTIALNAASPRARLVLAEMSAGVGIWLSEPDTRLVRDQHVHTGSVGRHHAAELGEFLLACPAPDYEPEPCQDQATWLAYFVAGRPRPLADLDLRLNRGRVDARRGGPQGLLRSLPPAGSPLLLAALNVPLLRTGEDPTDHPTGAGTYLGHTHRLGGRLSRLRTSAA</sequence>
<dbReference type="AlphaFoldDB" id="A0A918FTJ1"/>
<accession>A0A918FTJ1</accession>
<keyword evidence="2" id="KW-1185">Reference proteome</keyword>
<proteinExistence type="predicted"/>
<gene>
    <name evidence="1" type="ORF">GCM10010269_19740</name>
</gene>
<organism evidence="1 2">
    <name type="scientific">Streptomyces humidus</name>
    <dbReference type="NCBI Taxonomy" id="52259"/>
    <lineage>
        <taxon>Bacteria</taxon>
        <taxon>Bacillati</taxon>
        <taxon>Actinomycetota</taxon>
        <taxon>Actinomycetes</taxon>
        <taxon>Kitasatosporales</taxon>
        <taxon>Streptomycetaceae</taxon>
        <taxon>Streptomyces</taxon>
    </lineage>
</organism>
<protein>
    <submittedName>
        <fullName evidence="1">Uncharacterized protein</fullName>
    </submittedName>
</protein>
<dbReference type="RefSeq" id="WP_190148885.1">
    <property type="nucleotide sequence ID" value="NZ_BMTL01000007.1"/>
</dbReference>
<reference evidence="1" key="2">
    <citation type="submission" date="2020-09" db="EMBL/GenBank/DDBJ databases">
        <authorList>
            <person name="Sun Q."/>
            <person name="Ohkuma M."/>
        </authorList>
    </citation>
    <scope>NUCLEOTIDE SEQUENCE</scope>
    <source>
        <strain evidence="1">JCM 4386</strain>
    </source>
</reference>
<dbReference type="Proteomes" id="UP000606194">
    <property type="component" value="Unassembled WGS sequence"/>
</dbReference>
<evidence type="ECO:0000313" key="1">
    <source>
        <dbReference type="EMBL" id="GGR80659.1"/>
    </source>
</evidence>
<name>A0A918FTJ1_9ACTN</name>
<reference evidence="1" key="1">
    <citation type="journal article" date="2014" name="Int. J. Syst. Evol. Microbiol.">
        <title>Complete genome sequence of Corynebacterium casei LMG S-19264T (=DSM 44701T), isolated from a smear-ripened cheese.</title>
        <authorList>
            <consortium name="US DOE Joint Genome Institute (JGI-PGF)"/>
            <person name="Walter F."/>
            <person name="Albersmeier A."/>
            <person name="Kalinowski J."/>
            <person name="Ruckert C."/>
        </authorList>
    </citation>
    <scope>NUCLEOTIDE SEQUENCE</scope>
    <source>
        <strain evidence="1">JCM 4386</strain>
    </source>
</reference>
<comment type="caution">
    <text evidence="1">The sequence shown here is derived from an EMBL/GenBank/DDBJ whole genome shotgun (WGS) entry which is preliminary data.</text>
</comment>
<dbReference type="EMBL" id="BMTL01000007">
    <property type="protein sequence ID" value="GGR80659.1"/>
    <property type="molecule type" value="Genomic_DNA"/>
</dbReference>
<evidence type="ECO:0000313" key="2">
    <source>
        <dbReference type="Proteomes" id="UP000606194"/>
    </source>
</evidence>